<evidence type="ECO:0000313" key="2">
    <source>
        <dbReference type="Proteomes" id="UP000193484"/>
    </source>
</evidence>
<reference evidence="1 2" key="1">
    <citation type="submission" date="2016-01" db="EMBL/GenBank/DDBJ databases">
        <title>The new phylogeny of the genus Mycobacterium.</title>
        <authorList>
            <person name="Tarcisio F."/>
            <person name="Conor M."/>
            <person name="Antonella G."/>
            <person name="Elisabetta G."/>
            <person name="Giulia F.S."/>
            <person name="Sara T."/>
            <person name="Anna F."/>
            <person name="Clotilde B."/>
            <person name="Roberto B."/>
            <person name="Veronica D.S."/>
            <person name="Fabio R."/>
            <person name="Monica P."/>
            <person name="Olivier J."/>
            <person name="Enrico T."/>
            <person name="Nicola S."/>
        </authorList>
    </citation>
    <scope>NUCLEOTIDE SEQUENCE [LARGE SCALE GENOMIC DNA]</scope>
    <source>
        <strain evidence="1 2">DSM 44179</strain>
    </source>
</reference>
<dbReference type="Proteomes" id="UP000193484">
    <property type="component" value="Unassembled WGS sequence"/>
</dbReference>
<dbReference type="OrthoDB" id="3828498at2"/>
<dbReference type="EMBL" id="LQOJ01000030">
    <property type="protein sequence ID" value="ORV04584.1"/>
    <property type="molecule type" value="Genomic_DNA"/>
</dbReference>
<keyword evidence="2" id="KW-1185">Reference proteome</keyword>
<dbReference type="RefSeq" id="WP_085094989.1">
    <property type="nucleotide sequence ID" value="NZ_AP022603.1"/>
</dbReference>
<name>A0A1X1RFG0_MYCFA</name>
<dbReference type="AlphaFoldDB" id="A0A1X1RFG0"/>
<organism evidence="1 2">
    <name type="scientific">Mycolicibacterium fallax</name>
    <name type="common">Mycobacterium fallax</name>
    <dbReference type="NCBI Taxonomy" id="1793"/>
    <lineage>
        <taxon>Bacteria</taxon>
        <taxon>Bacillati</taxon>
        <taxon>Actinomycetota</taxon>
        <taxon>Actinomycetes</taxon>
        <taxon>Mycobacteriales</taxon>
        <taxon>Mycobacteriaceae</taxon>
        <taxon>Mycolicibacterium</taxon>
    </lineage>
</organism>
<dbReference type="InterPro" id="IPR009937">
    <property type="entry name" value="Phage_holin_3_6"/>
</dbReference>
<gene>
    <name evidence="1" type="ORF">AWC04_08295</name>
</gene>
<accession>A0A1X1RFG0</accession>
<proteinExistence type="predicted"/>
<comment type="caution">
    <text evidence="1">The sequence shown here is derived from an EMBL/GenBank/DDBJ whole genome shotgun (WGS) entry which is preliminary data.</text>
</comment>
<dbReference type="Pfam" id="PF07332">
    <property type="entry name" value="Phage_holin_3_6"/>
    <property type="match status" value="1"/>
</dbReference>
<sequence>MSKADRRNGVPATVTSIPLVDPHAVTDESSIGDLVKEATVQVSTLLRAEVELAKTEITRDVKRGVAGSGFAIAAIVVLLYSSFIGFFLAVEVLDVWLVRWAAFLIVFVVMLALAALLGFLAYLKVRRIRGPRMTIGTVQDARAMFSGGDRAATARPVPEKTTDPSGW</sequence>
<evidence type="ECO:0000313" key="1">
    <source>
        <dbReference type="EMBL" id="ORV04584.1"/>
    </source>
</evidence>
<dbReference type="STRING" id="1793.AWC04_08295"/>
<protein>
    <submittedName>
        <fullName evidence="1">Uncharacterized protein</fullName>
    </submittedName>
</protein>